<accession>A0ACB9MZS8</accession>
<gene>
    <name evidence="1" type="ORF">MLD38_028064</name>
</gene>
<organism evidence="1 2">
    <name type="scientific">Melastoma candidum</name>
    <dbReference type="NCBI Taxonomy" id="119954"/>
    <lineage>
        <taxon>Eukaryota</taxon>
        <taxon>Viridiplantae</taxon>
        <taxon>Streptophyta</taxon>
        <taxon>Embryophyta</taxon>
        <taxon>Tracheophyta</taxon>
        <taxon>Spermatophyta</taxon>
        <taxon>Magnoliopsida</taxon>
        <taxon>eudicotyledons</taxon>
        <taxon>Gunneridae</taxon>
        <taxon>Pentapetalae</taxon>
        <taxon>rosids</taxon>
        <taxon>malvids</taxon>
        <taxon>Myrtales</taxon>
        <taxon>Melastomataceae</taxon>
        <taxon>Melastomatoideae</taxon>
        <taxon>Melastomateae</taxon>
        <taxon>Melastoma</taxon>
    </lineage>
</organism>
<protein>
    <submittedName>
        <fullName evidence="1">Uncharacterized protein</fullName>
    </submittedName>
</protein>
<comment type="caution">
    <text evidence="1">The sequence shown here is derived from an EMBL/GenBank/DDBJ whole genome shotgun (WGS) entry which is preliminary data.</text>
</comment>
<evidence type="ECO:0000313" key="2">
    <source>
        <dbReference type="Proteomes" id="UP001057402"/>
    </source>
</evidence>
<name>A0ACB9MZS8_9MYRT</name>
<sequence length="104" mass="11430">MGMFVTCTKRIVTYNEDTQRLLKKLLLQIFLRSSTRSWVGLLFLLLSRGWVAFWKVGLVGTEDLALLWVWGRGVGSAMTEAGVGISKLIGGELPGVVWSGIAVC</sequence>
<reference evidence="2" key="1">
    <citation type="journal article" date="2023" name="Front. Plant Sci.">
        <title>Chromosomal-level genome assembly of Melastoma candidum provides insights into trichome evolution.</title>
        <authorList>
            <person name="Zhong Y."/>
            <person name="Wu W."/>
            <person name="Sun C."/>
            <person name="Zou P."/>
            <person name="Liu Y."/>
            <person name="Dai S."/>
            <person name="Zhou R."/>
        </authorList>
    </citation>
    <scope>NUCLEOTIDE SEQUENCE [LARGE SCALE GENOMIC DNA]</scope>
</reference>
<dbReference type="Proteomes" id="UP001057402">
    <property type="component" value="Chromosome 8"/>
</dbReference>
<keyword evidence="2" id="KW-1185">Reference proteome</keyword>
<proteinExistence type="predicted"/>
<dbReference type="EMBL" id="CM042887">
    <property type="protein sequence ID" value="KAI4329710.1"/>
    <property type="molecule type" value="Genomic_DNA"/>
</dbReference>
<evidence type="ECO:0000313" key="1">
    <source>
        <dbReference type="EMBL" id="KAI4329710.1"/>
    </source>
</evidence>